<feature type="compositionally biased region" description="Polar residues" evidence="1">
    <location>
        <begin position="162"/>
        <end position="172"/>
    </location>
</feature>
<sequence>MTPAEEEDARRWYESISQGWLTRWKAEGANEGGINALEDIIASMDRCDVAEDPELEAVRKGLELTKEVGCTALTPITREDQALVPTGKLTSSLRPYSAKEGDEELEANAAVSKLAGRAWVSEFRKHHPAARVSPGLTLRALTGEQATDPDVDDAEILPASGSGAQASKQTQDPRAGPDDEDPDTRGREAPWWEQQEVEVSAAPSLEERAAHVAPGQKRPKAKPKERSKMAMPKARLLTASVSSQPRARSGILLNPASSSSTSAELGSDLSGLFSWS</sequence>
<gene>
    <name evidence="2" type="ORF">ACAT0790_LOCUS42946</name>
</gene>
<feature type="compositionally biased region" description="Low complexity" evidence="1">
    <location>
        <begin position="252"/>
        <end position="270"/>
    </location>
</feature>
<evidence type="ECO:0000313" key="2">
    <source>
        <dbReference type="EMBL" id="CAD9166178.1"/>
    </source>
</evidence>
<accession>A0A7S1WG45</accession>
<reference evidence="2" key="1">
    <citation type="submission" date="2021-01" db="EMBL/GenBank/DDBJ databases">
        <authorList>
            <person name="Corre E."/>
            <person name="Pelletier E."/>
            <person name="Niang G."/>
            <person name="Scheremetjew M."/>
            <person name="Finn R."/>
            <person name="Kale V."/>
            <person name="Holt S."/>
            <person name="Cochrane G."/>
            <person name="Meng A."/>
            <person name="Brown T."/>
            <person name="Cohen L."/>
        </authorList>
    </citation>
    <scope>NUCLEOTIDE SEQUENCE</scope>
    <source>
        <strain evidence="2">OF101</strain>
    </source>
</reference>
<protein>
    <submittedName>
        <fullName evidence="2">Uncharacterized protein</fullName>
    </submittedName>
</protein>
<feature type="region of interest" description="Disordered" evidence="1">
    <location>
        <begin position="147"/>
        <end position="276"/>
    </location>
</feature>
<name>A0A7S1WG45_ALECA</name>
<organism evidence="2">
    <name type="scientific">Alexandrium catenella</name>
    <name type="common">Red tide dinoflagellate</name>
    <name type="synonym">Gonyaulax catenella</name>
    <dbReference type="NCBI Taxonomy" id="2925"/>
    <lineage>
        <taxon>Eukaryota</taxon>
        <taxon>Sar</taxon>
        <taxon>Alveolata</taxon>
        <taxon>Dinophyceae</taxon>
        <taxon>Gonyaulacales</taxon>
        <taxon>Pyrocystaceae</taxon>
        <taxon>Alexandrium</taxon>
    </lineage>
</organism>
<evidence type="ECO:0000256" key="1">
    <source>
        <dbReference type="SAM" id="MobiDB-lite"/>
    </source>
</evidence>
<dbReference type="EMBL" id="HBGE01071676">
    <property type="protein sequence ID" value="CAD9166178.1"/>
    <property type="molecule type" value="Transcribed_RNA"/>
</dbReference>
<dbReference type="AlphaFoldDB" id="A0A7S1WG45"/>
<proteinExistence type="predicted"/>